<keyword evidence="2" id="KW-1185">Reference proteome</keyword>
<dbReference type="AlphaFoldDB" id="A0A4Y2NYR1"/>
<evidence type="ECO:0000313" key="2">
    <source>
        <dbReference type="Proteomes" id="UP000499080"/>
    </source>
</evidence>
<protein>
    <submittedName>
        <fullName evidence="1">Uncharacterized protein</fullName>
    </submittedName>
</protein>
<reference evidence="1 2" key="1">
    <citation type="journal article" date="2019" name="Sci. Rep.">
        <title>Orb-weaving spider Araneus ventricosus genome elucidates the spidroin gene catalogue.</title>
        <authorList>
            <person name="Kono N."/>
            <person name="Nakamura H."/>
            <person name="Ohtoshi R."/>
            <person name="Moran D.A.P."/>
            <person name="Shinohara A."/>
            <person name="Yoshida Y."/>
            <person name="Fujiwara M."/>
            <person name="Mori M."/>
            <person name="Tomita M."/>
            <person name="Arakawa K."/>
        </authorList>
    </citation>
    <scope>NUCLEOTIDE SEQUENCE [LARGE SCALE GENOMIC DNA]</scope>
</reference>
<accession>A0A4Y2NYR1</accession>
<sequence length="65" mass="7264">PAGVFDKILKKETLGVIAFHRREEGAGQEPASQPGLMNRRTSCRTRWLTNSSLLETRGERPCGRP</sequence>
<comment type="caution">
    <text evidence="1">The sequence shown here is derived from an EMBL/GenBank/DDBJ whole genome shotgun (WGS) entry which is preliminary data.</text>
</comment>
<name>A0A4Y2NYR1_ARAVE</name>
<organism evidence="1 2">
    <name type="scientific">Araneus ventricosus</name>
    <name type="common">Orbweaver spider</name>
    <name type="synonym">Epeira ventricosa</name>
    <dbReference type="NCBI Taxonomy" id="182803"/>
    <lineage>
        <taxon>Eukaryota</taxon>
        <taxon>Metazoa</taxon>
        <taxon>Ecdysozoa</taxon>
        <taxon>Arthropoda</taxon>
        <taxon>Chelicerata</taxon>
        <taxon>Arachnida</taxon>
        <taxon>Araneae</taxon>
        <taxon>Araneomorphae</taxon>
        <taxon>Entelegynae</taxon>
        <taxon>Araneoidea</taxon>
        <taxon>Araneidae</taxon>
        <taxon>Araneus</taxon>
    </lineage>
</organism>
<feature type="non-terminal residue" evidence="1">
    <location>
        <position position="1"/>
    </location>
</feature>
<evidence type="ECO:0000313" key="1">
    <source>
        <dbReference type="EMBL" id="GBN44815.1"/>
    </source>
</evidence>
<gene>
    <name evidence="1" type="ORF">AVEN_127650_1</name>
</gene>
<dbReference type="Proteomes" id="UP000499080">
    <property type="component" value="Unassembled WGS sequence"/>
</dbReference>
<proteinExistence type="predicted"/>
<dbReference type="EMBL" id="BGPR01290401">
    <property type="protein sequence ID" value="GBN44815.1"/>
    <property type="molecule type" value="Genomic_DNA"/>
</dbReference>